<dbReference type="NCBIfam" id="NF004160">
    <property type="entry name" value="PRK05627.1-3"/>
    <property type="match status" value="1"/>
</dbReference>
<keyword evidence="5 14" id="KW-0808">Transferase</keyword>
<sequence length="304" mass="32949">MHAAWPVANLSIVNSGTRVVAIGNFDGVHLGHRSVLQAERGDGELAVITFWPHPLSVLAPGRAPRLLSDLPARIDLLKQAGAYEVRVVRFDEKVAAMSPAEFVERFVIPLAPRVVVVGENFRFGRRASGDVATLRELAAGRFDVRALGLSAIDAQTTCSTLIREALDRGDVGLAAQHLGREFRLSGVVVVGDQRGRELGFPTANLAIPAELAVPADGVYAGWLTPPGGTALPAAISVGSNPTFDGVDRRVETHVLDRSDLELYGLQIDVDFTERLRGQVRFDGREDLIAQMNRDVENCRHILTR</sequence>
<accession>A0ABX7Y2B1</accession>
<dbReference type="InterPro" id="IPR015864">
    <property type="entry name" value="FAD_synthase"/>
</dbReference>
<keyword evidence="9 14" id="KW-0274">FAD</keyword>
<evidence type="ECO:0000313" key="16">
    <source>
        <dbReference type="EMBL" id="QUC07083.1"/>
    </source>
</evidence>
<dbReference type="GO" id="GO:0003919">
    <property type="term" value="F:FMN adenylyltransferase activity"/>
    <property type="evidence" value="ECO:0007669"/>
    <property type="project" value="UniProtKB-EC"/>
</dbReference>
<evidence type="ECO:0000256" key="14">
    <source>
        <dbReference type="PIRNR" id="PIRNR004491"/>
    </source>
</evidence>
<comment type="pathway">
    <text evidence="1 14">Cofactor biosynthesis; FAD biosynthesis; FAD from FMN: step 1/1.</text>
</comment>
<dbReference type="PIRSF" id="PIRSF004491">
    <property type="entry name" value="FAD_Synth"/>
    <property type="match status" value="1"/>
</dbReference>
<keyword evidence="11" id="KW-0511">Multifunctional enzyme</keyword>
<evidence type="ECO:0000256" key="3">
    <source>
        <dbReference type="ARBA" id="ARBA00022630"/>
    </source>
</evidence>
<feature type="domain" description="Riboflavin kinase" evidence="15">
    <location>
        <begin position="177"/>
        <end position="303"/>
    </location>
</feature>
<protein>
    <recommendedName>
        <fullName evidence="14">Riboflavin biosynthesis protein</fullName>
    </recommendedName>
    <domain>
        <recommendedName>
            <fullName evidence="14">Riboflavin kinase</fullName>
            <ecNumber evidence="14">2.7.1.26</ecNumber>
        </recommendedName>
        <alternativeName>
            <fullName evidence="14">Flavokinase</fullName>
        </alternativeName>
    </domain>
    <domain>
        <recommendedName>
            <fullName evidence="14">FMN adenylyltransferase</fullName>
            <ecNumber evidence="14">2.7.7.2</ecNumber>
        </recommendedName>
        <alternativeName>
            <fullName evidence="14">FAD pyrophosphorylase</fullName>
        </alternativeName>
        <alternativeName>
            <fullName evidence="14">FAD synthase</fullName>
        </alternativeName>
    </domain>
</protein>
<dbReference type="Gene3D" id="2.40.30.30">
    <property type="entry name" value="Riboflavin kinase-like"/>
    <property type="match status" value="1"/>
</dbReference>
<dbReference type="NCBIfam" id="TIGR00083">
    <property type="entry name" value="ribF"/>
    <property type="match status" value="1"/>
</dbReference>
<reference evidence="16 17" key="1">
    <citation type="submission" date="2021-03" db="EMBL/GenBank/DDBJ databases">
        <title>Human Oral Microbial Genomes.</title>
        <authorList>
            <person name="Johnston C.D."/>
            <person name="Chen T."/>
            <person name="Dewhirst F.E."/>
        </authorList>
    </citation>
    <scope>NUCLEOTIDE SEQUENCE [LARGE SCALE GENOMIC DNA]</scope>
    <source>
        <strain evidence="16 17">DSMZ 100122</strain>
    </source>
</reference>
<gene>
    <name evidence="16" type="ORF">J5A65_08960</name>
</gene>
<proteinExistence type="inferred from homology"/>
<evidence type="ECO:0000313" key="17">
    <source>
        <dbReference type="Proteomes" id="UP000678513"/>
    </source>
</evidence>
<dbReference type="InterPro" id="IPR023465">
    <property type="entry name" value="Riboflavin_kinase_dom_sf"/>
</dbReference>
<name>A0ABX7Y2B1_9ACTN</name>
<evidence type="ECO:0000256" key="9">
    <source>
        <dbReference type="ARBA" id="ARBA00022827"/>
    </source>
</evidence>
<dbReference type="CDD" id="cd02064">
    <property type="entry name" value="FAD_synthetase_N"/>
    <property type="match status" value="1"/>
</dbReference>
<comment type="catalytic activity">
    <reaction evidence="12 14">
        <text>riboflavin + ATP = FMN + ADP + H(+)</text>
        <dbReference type="Rhea" id="RHEA:14357"/>
        <dbReference type="ChEBI" id="CHEBI:15378"/>
        <dbReference type="ChEBI" id="CHEBI:30616"/>
        <dbReference type="ChEBI" id="CHEBI:57986"/>
        <dbReference type="ChEBI" id="CHEBI:58210"/>
        <dbReference type="ChEBI" id="CHEBI:456216"/>
        <dbReference type="EC" id="2.7.1.26"/>
    </reaction>
</comment>
<dbReference type="EC" id="2.7.1.26" evidence="14"/>
<comment type="catalytic activity">
    <reaction evidence="13 14">
        <text>FMN + ATP + H(+) = FAD + diphosphate</text>
        <dbReference type="Rhea" id="RHEA:17237"/>
        <dbReference type="ChEBI" id="CHEBI:15378"/>
        <dbReference type="ChEBI" id="CHEBI:30616"/>
        <dbReference type="ChEBI" id="CHEBI:33019"/>
        <dbReference type="ChEBI" id="CHEBI:57692"/>
        <dbReference type="ChEBI" id="CHEBI:58210"/>
        <dbReference type="EC" id="2.7.7.2"/>
    </reaction>
</comment>
<keyword evidence="17" id="KW-1185">Reference proteome</keyword>
<keyword evidence="6 14" id="KW-0548">Nucleotidyltransferase</keyword>
<keyword evidence="7 14" id="KW-0547">Nucleotide-binding</keyword>
<organism evidence="16 17">
    <name type="scientific">Arachnia rubra</name>
    <dbReference type="NCBI Taxonomy" id="1547448"/>
    <lineage>
        <taxon>Bacteria</taxon>
        <taxon>Bacillati</taxon>
        <taxon>Actinomycetota</taxon>
        <taxon>Actinomycetes</taxon>
        <taxon>Propionibacteriales</taxon>
        <taxon>Propionibacteriaceae</taxon>
        <taxon>Arachnia</taxon>
    </lineage>
</organism>
<evidence type="ECO:0000256" key="4">
    <source>
        <dbReference type="ARBA" id="ARBA00022643"/>
    </source>
</evidence>
<keyword evidence="4 14" id="KW-0288">FMN</keyword>
<keyword evidence="8 14" id="KW-0418">Kinase</keyword>
<keyword evidence="10 14" id="KW-0067">ATP-binding</keyword>
<dbReference type="PANTHER" id="PTHR22749:SF6">
    <property type="entry name" value="RIBOFLAVIN KINASE"/>
    <property type="match status" value="1"/>
</dbReference>
<dbReference type="InterPro" id="IPR014729">
    <property type="entry name" value="Rossmann-like_a/b/a_fold"/>
</dbReference>
<evidence type="ECO:0000256" key="5">
    <source>
        <dbReference type="ARBA" id="ARBA00022679"/>
    </source>
</evidence>
<dbReference type="Gene3D" id="3.40.50.620">
    <property type="entry name" value="HUPs"/>
    <property type="match status" value="1"/>
</dbReference>
<evidence type="ECO:0000256" key="11">
    <source>
        <dbReference type="ARBA" id="ARBA00023268"/>
    </source>
</evidence>
<dbReference type="EMBL" id="CP072384">
    <property type="protein sequence ID" value="QUC07083.1"/>
    <property type="molecule type" value="Genomic_DNA"/>
</dbReference>
<dbReference type="InterPro" id="IPR023468">
    <property type="entry name" value="Riboflavin_kinase"/>
</dbReference>
<dbReference type="SUPFAM" id="SSF82114">
    <property type="entry name" value="Riboflavin kinase-like"/>
    <property type="match status" value="1"/>
</dbReference>
<dbReference type="InterPro" id="IPR015865">
    <property type="entry name" value="Riboflavin_kinase_bac/euk"/>
</dbReference>
<dbReference type="SMART" id="SM00904">
    <property type="entry name" value="Flavokinase"/>
    <property type="match status" value="1"/>
</dbReference>
<dbReference type="Proteomes" id="UP000678513">
    <property type="component" value="Chromosome"/>
</dbReference>
<evidence type="ECO:0000259" key="15">
    <source>
        <dbReference type="SMART" id="SM00904"/>
    </source>
</evidence>
<dbReference type="GO" id="GO:0008531">
    <property type="term" value="F:riboflavin kinase activity"/>
    <property type="evidence" value="ECO:0007669"/>
    <property type="project" value="UniProtKB-EC"/>
</dbReference>
<comment type="pathway">
    <text evidence="2 14">Cofactor biosynthesis; FMN biosynthesis; FMN from riboflavin (ATP route): step 1/1.</text>
</comment>
<evidence type="ECO:0000256" key="13">
    <source>
        <dbReference type="ARBA" id="ARBA00049494"/>
    </source>
</evidence>
<evidence type="ECO:0000256" key="7">
    <source>
        <dbReference type="ARBA" id="ARBA00022741"/>
    </source>
</evidence>
<evidence type="ECO:0000256" key="12">
    <source>
        <dbReference type="ARBA" id="ARBA00047880"/>
    </source>
</evidence>
<evidence type="ECO:0000256" key="10">
    <source>
        <dbReference type="ARBA" id="ARBA00022840"/>
    </source>
</evidence>
<evidence type="ECO:0000256" key="2">
    <source>
        <dbReference type="ARBA" id="ARBA00005201"/>
    </source>
</evidence>
<comment type="similarity">
    <text evidence="14">Belongs to the ribF family.</text>
</comment>
<evidence type="ECO:0000256" key="8">
    <source>
        <dbReference type="ARBA" id="ARBA00022777"/>
    </source>
</evidence>
<evidence type="ECO:0000256" key="1">
    <source>
        <dbReference type="ARBA" id="ARBA00004726"/>
    </source>
</evidence>
<dbReference type="Pfam" id="PF01687">
    <property type="entry name" value="Flavokinase"/>
    <property type="match status" value="1"/>
</dbReference>
<dbReference type="SUPFAM" id="SSF52374">
    <property type="entry name" value="Nucleotidylyl transferase"/>
    <property type="match status" value="1"/>
</dbReference>
<keyword evidence="3 14" id="KW-0285">Flavoprotein</keyword>
<evidence type="ECO:0000256" key="6">
    <source>
        <dbReference type="ARBA" id="ARBA00022695"/>
    </source>
</evidence>
<dbReference type="PANTHER" id="PTHR22749">
    <property type="entry name" value="RIBOFLAVIN KINASE/FMN ADENYLYLTRANSFERASE"/>
    <property type="match status" value="1"/>
</dbReference>
<dbReference type="InterPro" id="IPR002606">
    <property type="entry name" value="Riboflavin_kinase_bac"/>
</dbReference>
<dbReference type="EC" id="2.7.7.2" evidence="14"/>
<dbReference type="Pfam" id="PF06574">
    <property type="entry name" value="FAD_syn"/>
    <property type="match status" value="1"/>
</dbReference>